<proteinExistence type="inferred from homology"/>
<dbReference type="SUPFAM" id="SSF51316">
    <property type="entry name" value="Mss4-like"/>
    <property type="match status" value="1"/>
</dbReference>
<dbReference type="NCBIfam" id="NF041278">
    <property type="entry name" value="CmcJ_NvfI_EfuI"/>
    <property type="match status" value="1"/>
</dbReference>
<keyword evidence="3" id="KW-0862">Zinc</keyword>
<dbReference type="Proteomes" id="UP001498476">
    <property type="component" value="Unassembled WGS sequence"/>
</dbReference>
<evidence type="ECO:0000313" key="6">
    <source>
        <dbReference type="EMBL" id="KAK7420225.1"/>
    </source>
</evidence>
<name>A0ABR1HGC6_9HYPO</name>
<comment type="similarity">
    <text evidence="4">Belongs to the asaB hydroxylase/desaturase family.</text>
</comment>
<evidence type="ECO:0000256" key="3">
    <source>
        <dbReference type="ARBA" id="ARBA00022833"/>
    </source>
</evidence>
<accession>A0ABR1HGC6</accession>
<dbReference type="PANTHER" id="PTHR34598:SF1">
    <property type="entry name" value="PUTATIVE (AFU_ORTHOLOGUE AFUA_3G13140)-RELATED"/>
    <property type="match status" value="1"/>
</dbReference>
<feature type="domain" description="CENP-V/GFA" evidence="5">
    <location>
        <begin position="97"/>
        <end position="199"/>
    </location>
</feature>
<dbReference type="EMBL" id="JAZAVJ010000031">
    <property type="protein sequence ID" value="KAK7420225.1"/>
    <property type="molecule type" value="Genomic_DNA"/>
</dbReference>
<reference evidence="6 7" key="1">
    <citation type="journal article" date="2025" name="Microbiol. Resour. Announc.">
        <title>Draft genome sequences for Neonectria magnoliae and Neonectria punicea, canker pathogens of Liriodendron tulipifera and Acer saccharum in West Virginia.</title>
        <authorList>
            <person name="Petronek H.M."/>
            <person name="Kasson M.T."/>
            <person name="Metheny A.M."/>
            <person name="Stauder C.M."/>
            <person name="Lovett B."/>
            <person name="Lynch S.C."/>
            <person name="Garnas J.R."/>
            <person name="Kasson L.R."/>
            <person name="Stajich J.E."/>
        </authorList>
    </citation>
    <scope>NUCLEOTIDE SEQUENCE [LARGE SCALE GENOMIC DNA]</scope>
    <source>
        <strain evidence="6 7">NRRL 64653</strain>
    </source>
</reference>
<sequence>MDGGLSVWMPHLDDHFEEQKAKTHALQSNKLTNESLDASCACGNVRFHITRPNEDSRGPRRNFPDLMFPDKTTEEHVKQNSADDKWWIPNNGSKYLAGTCACRSCRFISGFEVQTWAFVPRNNIFFHVPGTNNTEAVVPLDFETLPAGILKSYSSSPNVLREFCGTCGATVFWHEKSRSDVIDVSIGLLRAPDGARAESWLEWWLERVSFAEEAGTGRVGSEAKVASELIDASASTEKKFMEDDSIKTNYYPEVERLLLDHIPGANRVFIFDHTVRCADPNARRSPVQKAHVDQTAASVEQRIRLYFPNEADALLKQRYRLINVWRPLNERPVESFPLVFA</sequence>
<keyword evidence="2" id="KW-0479">Metal-binding</keyword>
<dbReference type="InterPro" id="IPR044053">
    <property type="entry name" value="AsaB-like"/>
</dbReference>
<dbReference type="Gene3D" id="3.90.1590.10">
    <property type="entry name" value="glutathione-dependent formaldehyde- activating enzyme (gfa)"/>
    <property type="match status" value="1"/>
</dbReference>
<evidence type="ECO:0000256" key="2">
    <source>
        <dbReference type="ARBA" id="ARBA00022723"/>
    </source>
</evidence>
<keyword evidence="7" id="KW-1185">Reference proteome</keyword>
<comment type="caution">
    <text evidence="6">The sequence shown here is derived from an EMBL/GenBank/DDBJ whole genome shotgun (WGS) entry which is preliminary data.</text>
</comment>
<dbReference type="Pfam" id="PF04828">
    <property type="entry name" value="GFA"/>
    <property type="match status" value="1"/>
</dbReference>
<comment type="similarity">
    <text evidence="1">Belongs to the Gfa family.</text>
</comment>
<protein>
    <recommendedName>
        <fullName evidence="5">CENP-V/GFA domain-containing protein</fullName>
    </recommendedName>
</protein>
<organism evidence="6 7">
    <name type="scientific">Neonectria punicea</name>
    <dbReference type="NCBI Taxonomy" id="979145"/>
    <lineage>
        <taxon>Eukaryota</taxon>
        <taxon>Fungi</taxon>
        <taxon>Dikarya</taxon>
        <taxon>Ascomycota</taxon>
        <taxon>Pezizomycotina</taxon>
        <taxon>Sordariomycetes</taxon>
        <taxon>Hypocreomycetidae</taxon>
        <taxon>Hypocreales</taxon>
        <taxon>Nectriaceae</taxon>
        <taxon>Neonectria</taxon>
    </lineage>
</organism>
<dbReference type="InterPro" id="IPR011057">
    <property type="entry name" value="Mss4-like_sf"/>
</dbReference>
<evidence type="ECO:0000256" key="4">
    <source>
        <dbReference type="ARBA" id="ARBA00023604"/>
    </source>
</evidence>
<dbReference type="InterPro" id="IPR006913">
    <property type="entry name" value="CENP-V/GFA"/>
</dbReference>
<dbReference type="PANTHER" id="PTHR34598">
    <property type="entry name" value="BLL6449 PROTEIN"/>
    <property type="match status" value="1"/>
</dbReference>
<evidence type="ECO:0000313" key="7">
    <source>
        <dbReference type="Proteomes" id="UP001498476"/>
    </source>
</evidence>
<evidence type="ECO:0000259" key="5">
    <source>
        <dbReference type="Pfam" id="PF04828"/>
    </source>
</evidence>
<gene>
    <name evidence="6" type="ORF">QQX98_002880</name>
</gene>
<evidence type="ECO:0000256" key="1">
    <source>
        <dbReference type="ARBA" id="ARBA00005495"/>
    </source>
</evidence>